<feature type="region of interest" description="Disordered" evidence="1">
    <location>
        <begin position="723"/>
        <end position="770"/>
    </location>
</feature>
<feature type="region of interest" description="Disordered" evidence="1">
    <location>
        <begin position="652"/>
        <end position="703"/>
    </location>
</feature>
<reference evidence="2" key="1">
    <citation type="submission" date="2023-06" db="EMBL/GenBank/DDBJ databases">
        <authorList>
            <person name="Delattre M."/>
        </authorList>
    </citation>
    <scope>NUCLEOTIDE SEQUENCE</scope>
    <source>
        <strain evidence="2">AF72</strain>
    </source>
</reference>
<feature type="compositionally biased region" description="Basic residues" evidence="1">
    <location>
        <begin position="220"/>
        <end position="233"/>
    </location>
</feature>
<feature type="compositionally biased region" description="Basic residues" evidence="1">
    <location>
        <begin position="199"/>
        <end position="208"/>
    </location>
</feature>
<evidence type="ECO:0000313" key="2">
    <source>
        <dbReference type="EMBL" id="CAJ0584809.1"/>
    </source>
</evidence>
<comment type="caution">
    <text evidence="2">The sequence shown here is derived from an EMBL/GenBank/DDBJ whole genome shotgun (WGS) entry which is preliminary data.</text>
</comment>
<feature type="compositionally biased region" description="Low complexity" evidence="1">
    <location>
        <begin position="754"/>
        <end position="770"/>
    </location>
</feature>
<name>A0AA36GBA8_9BILA</name>
<feature type="region of interest" description="Disordered" evidence="1">
    <location>
        <begin position="844"/>
        <end position="936"/>
    </location>
</feature>
<feature type="non-terminal residue" evidence="2">
    <location>
        <position position="936"/>
    </location>
</feature>
<keyword evidence="3" id="KW-1185">Reference proteome</keyword>
<evidence type="ECO:0000313" key="3">
    <source>
        <dbReference type="Proteomes" id="UP001177023"/>
    </source>
</evidence>
<evidence type="ECO:0000256" key="1">
    <source>
        <dbReference type="SAM" id="MobiDB-lite"/>
    </source>
</evidence>
<feature type="compositionally biased region" description="Polar residues" evidence="1">
    <location>
        <begin position="873"/>
        <end position="894"/>
    </location>
</feature>
<sequence>MVGKWFSAFATLRGNPASLPNAPLLCAPRHESTHEAQRNHRRSGSLPYIGGTGSTPNGRSIASVGSTVKDGIGRRRADRRKKAREDTTEDDQDDLKELPRKGGRSCNPLINLGLRKKKEDDSDDEEEKSNPSARRRLPLGRPAGLNKKGPRAASNEKKPAQGARSAGGTGRKKAVFEEDSPVEQSSSSSSDSEDEPYRVRKNSQKSSKKGPTVNATNVKPKGRGRPPKAKKPQQRSPGKVFPPNYGRRGRSNTPPKSPTTPVQCASVATSVGTDGTVPMRMGEAAPSSPGGGRTMADVGGDDSEDGGQPPLPTSLPRPPPDPPEEDGPHAEQRSSRGVTSSLRSESRHSSQSNFRQKASRASSTDSSRSRSIVESDDDHIRHRPSSPASSLSSLDDRWRESPRPLGDLFPTHTDTVNMGGVPDMDDDEPSGSGDAASNDEAPPVLNVEPIGAAEPMSSGGLPPVATLQMAPSPIRNRPLSIPAFDDDDDAPPQLSPNIMDEKNDTATSSKSVTAHDVPDVRSLNGFFLQSAMDRPPKAPAMLSHPIEDEDPIPEIHHSLPGLSSGLPPVSQQIQMTPQSQHTLQYPGSGGGMLVMDLGQATPGSVGQLCAPGSVHQTTPEMPQFMSPPQMQPSCMQPGSVSSVHSVGAAGMNTSGGPHDIPPGYGPSTPATPLRHPVTPGIGPAQNTPPMSNQPAMGTSPYGMPLGPSPLCVPSVAAQSTPPMIQAQHQPPPPQQQPQPSTSQPAKRDKKKASSSRSAAHHAAPPGAQQQAMQAFGSLPAHPFMGMQTPLMPSGFTYPTMSYNQAAYMHPGFDPITYQQQWFQQNYQRAQNPAPMMQFYGGYAQAPMGGGQPRVPGPSSASGSGSGSGRHPNQGPTAGTSQPWPTHQNFASTPTGFAPPHPQQVAHPQFPDFASYPGATWPGPFNQTFNPMGGPGK</sequence>
<feature type="compositionally biased region" description="Low complexity" evidence="1">
    <location>
        <begin position="349"/>
        <end position="366"/>
    </location>
</feature>
<dbReference type="EMBL" id="CATQJA010002701">
    <property type="protein sequence ID" value="CAJ0584809.1"/>
    <property type="molecule type" value="Genomic_DNA"/>
</dbReference>
<feature type="compositionally biased region" description="Polar residues" evidence="1">
    <location>
        <begin position="251"/>
        <end position="273"/>
    </location>
</feature>
<feature type="region of interest" description="Disordered" evidence="1">
    <location>
        <begin position="30"/>
        <end position="513"/>
    </location>
</feature>
<gene>
    <name evidence="2" type="ORF">MSPICULIGERA_LOCUS22849</name>
</gene>
<protein>
    <submittedName>
        <fullName evidence="2">Uncharacterized protein</fullName>
    </submittedName>
</protein>
<organism evidence="2 3">
    <name type="scientific">Mesorhabditis spiculigera</name>
    <dbReference type="NCBI Taxonomy" id="96644"/>
    <lineage>
        <taxon>Eukaryota</taxon>
        <taxon>Metazoa</taxon>
        <taxon>Ecdysozoa</taxon>
        <taxon>Nematoda</taxon>
        <taxon>Chromadorea</taxon>
        <taxon>Rhabditida</taxon>
        <taxon>Rhabditina</taxon>
        <taxon>Rhabditomorpha</taxon>
        <taxon>Rhabditoidea</taxon>
        <taxon>Rhabditidae</taxon>
        <taxon>Mesorhabditinae</taxon>
        <taxon>Mesorhabditis</taxon>
    </lineage>
</organism>
<proteinExistence type="predicted"/>
<dbReference type="AlphaFoldDB" id="A0AA36GBA8"/>
<feature type="compositionally biased region" description="Polar residues" evidence="1">
    <location>
        <begin position="54"/>
        <end position="66"/>
    </location>
</feature>
<feature type="compositionally biased region" description="Polar residues" evidence="1">
    <location>
        <begin position="684"/>
        <end position="696"/>
    </location>
</feature>
<accession>A0AA36GBA8</accession>
<dbReference type="Proteomes" id="UP001177023">
    <property type="component" value="Unassembled WGS sequence"/>
</dbReference>
<feature type="compositionally biased region" description="Pro residues" evidence="1">
    <location>
        <begin position="309"/>
        <end position="321"/>
    </location>
</feature>